<name>A0A4U5M774_STECR</name>
<comment type="caution">
    <text evidence="1">The sequence shown here is derived from an EMBL/GenBank/DDBJ whole genome shotgun (WGS) entry which is preliminary data.</text>
</comment>
<proteinExistence type="predicted"/>
<protein>
    <submittedName>
        <fullName evidence="1">Uncharacterized protein</fullName>
    </submittedName>
</protein>
<reference evidence="1 2" key="2">
    <citation type="journal article" date="2019" name="G3 (Bethesda)">
        <title>Hybrid Assembly of the Genome of the Entomopathogenic Nematode Steinernema carpocapsae Identifies the X-Chromosome.</title>
        <authorList>
            <person name="Serra L."/>
            <person name="Macchietto M."/>
            <person name="Macias-Munoz A."/>
            <person name="McGill C.J."/>
            <person name="Rodriguez I.M."/>
            <person name="Rodriguez B."/>
            <person name="Murad R."/>
            <person name="Mortazavi A."/>
        </authorList>
    </citation>
    <scope>NUCLEOTIDE SEQUENCE [LARGE SCALE GENOMIC DNA]</scope>
    <source>
        <strain evidence="1 2">ALL</strain>
    </source>
</reference>
<evidence type="ECO:0000313" key="1">
    <source>
        <dbReference type="EMBL" id="TKR64746.1"/>
    </source>
</evidence>
<organism evidence="1 2">
    <name type="scientific">Steinernema carpocapsae</name>
    <name type="common">Entomopathogenic nematode</name>
    <dbReference type="NCBI Taxonomy" id="34508"/>
    <lineage>
        <taxon>Eukaryota</taxon>
        <taxon>Metazoa</taxon>
        <taxon>Ecdysozoa</taxon>
        <taxon>Nematoda</taxon>
        <taxon>Chromadorea</taxon>
        <taxon>Rhabditida</taxon>
        <taxon>Tylenchina</taxon>
        <taxon>Panagrolaimomorpha</taxon>
        <taxon>Strongyloidoidea</taxon>
        <taxon>Steinernematidae</taxon>
        <taxon>Steinernema</taxon>
    </lineage>
</organism>
<evidence type="ECO:0000313" key="2">
    <source>
        <dbReference type="Proteomes" id="UP000298663"/>
    </source>
</evidence>
<dbReference type="EMBL" id="AZBU02000009">
    <property type="protein sequence ID" value="TKR64746.1"/>
    <property type="molecule type" value="Genomic_DNA"/>
</dbReference>
<dbReference type="AlphaFoldDB" id="A0A4U5M774"/>
<dbReference type="Proteomes" id="UP000298663">
    <property type="component" value="Unassembled WGS sequence"/>
</dbReference>
<reference evidence="1 2" key="1">
    <citation type="journal article" date="2015" name="Genome Biol.">
        <title>Comparative genomics of Steinernema reveals deeply conserved gene regulatory networks.</title>
        <authorList>
            <person name="Dillman A.R."/>
            <person name="Macchietto M."/>
            <person name="Porter C.F."/>
            <person name="Rogers A."/>
            <person name="Williams B."/>
            <person name="Antoshechkin I."/>
            <person name="Lee M.M."/>
            <person name="Goodwin Z."/>
            <person name="Lu X."/>
            <person name="Lewis E.E."/>
            <person name="Goodrich-Blair H."/>
            <person name="Stock S.P."/>
            <person name="Adams B.J."/>
            <person name="Sternberg P.W."/>
            <person name="Mortazavi A."/>
        </authorList>
    </citation>
    <scope>NUCLEOTIDE SEQUENCE [LARGE SCALE GENOMIC DNA]</scope>
    <source>
        <strain evidence="1 2">ALL</strain>
    </source>
</reference>
<gene>
    <name evidence="1" type="ORF">L596_025234</name>
</gene>
<accession>A0A4U5M774</accession>
<keyword evidence="2" id="KW-1185">Reference proteome</keyword>
<sequence>MTGFRQWIRRACLAGAVSGKKDFLGYPVSSIANNCHWSTQAILLGLFSVFIVPSPTKKLSLFEKRSN</sequence>